<gene>
    <name evidence="9" type="ORF">B841_02015</name>
</gene>
<evidence type="ECO:0000256" key="5">
    <source>
        <dbReference type="ARBA" id="ARBA00022989"/>
    </source>
</evidence>
<dbReference type="eggNOG" id="COG2323">
    <property type="taxonomic scope" value="Bacteria"/>
</dbReference>
<protein>
    <recommendedName>
        <fullName evidence="8">YetF C-terminal domain-containing protein</fullName>
    </recommendedName>
</protein>
<dbReference type="PANTHER" id="PTHR34582">
    <property type="entry name" value="UPF0702 TRANSMEMBRANE PROTEIN YCAP"/>
    <property type="match status" value="1"/>
</dbReference>
<proteinExistence type="inferred from homology"/>
<dbReference type="PANTHER" id="PTHR34582:SF6">
    <property type="entry name" value="UPF0702 TRANSMEMBRANE PROTEIN YCAP"/>
    <property type="match status" value="1"/>
</dbReference>
<evidence type="ECO:0000256" key="3">
    <source>
        <dbReference type="ARBA" id="ARBA00022475"/>
    </source>
</evidence>
<evidence type="ECO:0000256" key="1">
    <source>
        <dbReference type="ARBA" id="ARBA00004651"/>
    </source>
</evidence>
<dbReference type="Gene3D" id="3.30.240.20">
    <property type="entry name" value="bsu07140 like domains"/>
    <property type="match status" value="1"/>
</dbReference>
<dbReference type="GO" id="GO:0005886">
    <property type="term" value="C:plasma membrane"/>
    <property type="evidence" value="ECO:0007669"/>
    <property type="project" value="UniProtKB-SubCell"/>
</dbReference>
<reference evidence="9 10" key="1">
    <citation type="submission" date="2012-11" db="EMBL/GenBank/DDBJ databases">
        <title>The complete genome sequence of Corynebacterium maris Coryn-1 (=DSM 45190).</title>
        <authorList>
            <person name="Schaffert L."/>
            <person name="Albersmeier A."/>
            <person name="Kalinowski J."/>
            <person name="Ruckert C."/>
        </authorList>
    </citation>
    <scope>NUCLEOTIDE SEQUENCE [LARGE SCALE GENOMIC DNA]</scope>
    <source>
        <strain evidence="10">Coryn-1</strain>
    </source>
</reference>
<dbReference type="STRING" id="1224163.B841_02015"/>
<evidence type="ECO:0000256" key="6">
    <source>
        <dbReference type="ARBA" id="ARBA00023136"/>
    </source>
</evidence>
<feature type="transmembrane region" description="Helical" evidence="7">
    <location>
        <begin position="77"/>
        <end position="97"/>
    </location>
</feature>
<evidence type="ECO:0000256" key="7">
    <source>
        <dbReference type="SAM" id="Phobius"/>
    </source>
</evidence>
<dbReference type="AlphaFoldDB" id="S5TG26"/>
<keyword evidence="4 7" id="KW-0812">Transmembrane</keyword>
<name>S5TG26_9CORY</name>
<dbReference type="Proteomes" id="UP000015388">
    <property type="component" value="Chromosome"/>
</dbReference>
<comment type="similarity">
    <text evidence="2">Belongs to the UPF0702 family.</text>
</comment>
<dbReference type="PATRIC" id="fig|1224163.3.peg.407"/>
<organism evidence="9 10">
    <name type="scientific">Corynebacterium maris DSM 45190</name>
    <dbReference type="NCBI Taxonomy" id="1224163"/>
    <lineage>
        <taxon>Bacteria</taxon>
        <taxon>Bacillati</taxon>
        <taxon>Actinomycetota</taxon>
        <taxon>Actinomycetes</taxon>
        <taxon>Mycobacteriales</taxon>
        <taxon>Corynebacteriaceae</taxon>
        <taxon>Corynebacterium</taxon>
    </lineage>
</organism>
<keyword evidence="3" id="KW-1003">Cell membrane</keyword>
<sequence length="185" mass="19599">MTELKHWLNYAAGEMGIEAHRIPVVILSAVGIYLAFLLLVRVFTPRVLAQVTIFDAVVLVMFGAVAGRVVIGHPPSLAAGVIGLATLMVMEAIFGGLRSTRGFRALLQGSPVLIVAQGEIVTAALRRTRLTSRDVHSLLRRAGVGSLSEAQAVIAEPTGDISVFRVGQPLDQAALQDVVGAELLK</sequence>
<evidence type="ECO:0000256" key="4">
    <source>
        <dbReference type="ARBA" id="ARBA00022692"/>
    </source>
</evidence>
<feature type="transmembrane region" description="Helical" evidence="7">
    <location>
        <begin position="20"/>
        <end position="40"/>
    </location>
</feature>
<dbReference type="HOGENOM" id="CLU_077149_3_3_11"/>
<feature type="domain" description="YetF C-terminal" evidence="8">
    <location>
        <begin position="100"/>
        <end position="168"/>
    </location>
</feature>
<keyword evidence="6 7" id="KW-0472">Membrane</keyword>
<dbReference type="InterPro" id="IPR007353">
    <property type="entry name" value="DUF421"/>
</dbReference>
<keyword evidence="10" id="KW-1185">Reference proteome</keyword>
<comment type="subcellular location">
    <subcellularLocation>
        <location evidence="1">Cell membrane</location>
        <topology evidence="1">Multi-pass membrane protein</topology>
    </subcellularLocation>
</comment>
<keyword evidence="5 7" id="KW-1133">Transmembrane helix</keyword>
<dbReference type="Pfam" id="PF04239">
    <property type="entry name" value="DUF421"/>
    <property type="match status" value="1"/>
</dbReference>
<dbReference type="InterPro" id="IPR023090">
    <property type="entry name" value="UPF0702_alpha/beta_dom_sf"/>
</dbReference>
<evidence type="ECO:0000313" key="10">
    <source>
        <dbReference type="Proteomes" id="UP000015388"/>
    </source>
</evidence>
<feature type="transmembrane region" description="Helical" evidence="7">
    <location>
        <begin position="47"/>
        <end position="71"/>
    </location>
</feature>
<accession>S5TG26</accession>
<dbReference type="KEGG" id="cmd:B841_02015"/>
<evidence type="ECO:0000313" key="9">
    <source>
        <dbReference type="EMBL" id="AGS33886.1"/>
    </source>
</evidence>
<evidence type="ECO:0000256" key="2">
    <source>
        <dbReference type="ARBA" id="ARBA00006448"/>
    </source>
</evidence>
<dbReference type="EMBL" id="CP003924">
    <property type="protein sequence ID" value="AGS33886.1"/>
    <property type="molecule type" value="Genomic_DNA"/>
</dbReference>
<evidence type="ECO:0000259" key="8">
    <source>
        <dbReference type="Pfam" id="PF04239"/>
    </source>
</evidence>